<evidence type="ECO:0000313" key="2">
    <source>
        <dbReference type="EMBL" id="EIY99651.1"/>
    </source>
</evidence>
<evidence type="ECO:0000313" key="3">
    <source>
        <dbReference type="Proteomes" id="UP000003879"/>
    </source>
</evidence>
<gene>
    <name evidence="2" type="ORF">HMPREF1056_00952</name>
</gene>
<organism evidence="2 3">
    <name type="scientific">Bacteroides fragilis CL07T12C05</name>
    <dbReference type="NCBI Taxonomy" id="997883"/>
    <lineage>
        <taxon>Bacteria</taxon>
        <taxon>Pseudomonadati</taxon>
        <taxon>Bacteroidota</taxon>
        <taxon>Bacteroidia</taxon>
        <taxon>Bacteroidales</taxon>
        <taxon>Bacteroidaceae</taxon>
        <taxon>Bacteroides</taxon>
    </lineage>
</organism>
<dbReference type="AlphaFoldDB" id="A0A0E2AUF9"/>
<keyword evidence="1" id="KW-0812">Transmembrane</keyword>
<protein>
    <recommendedName>
        <fullName evidence="4">Transmembrane protein</fullName>
    </recommendedName>
</protein>
<dbReference type="PATRIC" id="fig|997883.3.peg.1011"/>
<dbReference type="Proteomes" id="UP000003879">
    <property type="component" value="Unassembled WGS sequence"/>
</dbReference>
<dbReference type="EMBL" id="AGXN01000005">
    <property type="protein sequence ID" value="EIY99651.1"/>
    <property type="molecule type" value="Genomic_DNA"/>
</dbReference>
<dbReference type="HOGENOM" id="CLU_553956_0_0_10"/>
<sequence>MRKYFPYILFIFLFFIYFLCYQSVLSHVIYYQEQHHLFLYSKTFFLQHIQSQGWMSYLTAFIIQFFHIPTIGSILLAGILALIYLLTNDAIKKITGHNDLLLLSLIPSIYLFLYSMTVDHSLTPIIATFLGLLIMGLFHQITVRPWSFIRKIYSPLPPNNKYRLLIYSLLIAIYAGTSFYFFVQTYNMSEHRMIMAEKSVKEKNWENVLTQTEKYINSGRTNQLISYFHNLALYHTGKLPYQLFDYPQKLGVKALYFPWNSDSRESEYGHFIYEDLGYINEAQRWEFEAMVVWGETAPHLLNLARYNIVNKRPEVARRFINLLKQSLFYRKDAEELEKQLHAGSVPGLRMALENNKEHPARFANVINIGPELQYLCEQDTTNRMAFEYLMSDLLLSNNVIRFVDNLKFIRHFKYPEMPPAYQEALYIYKLGVDGETFSKSGFNVSENTEKRFQRYYSLYKNRQMQRLKAEFGNTYWYYLNFISPYGDKIIRN</sequence>
<evidence type="ECO:0008006" key="4">
    <source>
        <dbReference type="Google" id="ProtNLM"/>
    </source>
</evidence>
<comment type="caution">
    <text evidence="2">The sequence shown here is derived from an EMBL/GenBank/DDBJ whole genome shotgun (WGS) entry which is preliminary data.</text>
</comment>
<accession>A0A0E2AUF9</accession>
<feature type="transmembrane region" description="Helical" evidence="1">
    <location>
        <begin position="61"/>
        <end position="86"/>
    </location>
</feature>
<reference evidence="2 3" key="1">
    <citation type="submission" date="2012-02" db="EMBL/GenBank/DDBJ databases">
        <title>The Genome Sequence of Bacteroides fragilis CL07T12C05.</title>
        <authorList>
            <consortium name="The Broad Institute Genome Sequencing Platform"/>
            <person name="Earl A."/>
            <person name="Ward D."/>
            <person name="Feldgarden M."/>
            <person name="Gevers D."/>
            <person name="Zitomersky N.L."/>
            <person name="Coyne M.J."/>
            <person name="Comstock L.E."/>
            <person name="Young S.K."/>
            <person name="Zeng Q."/>
            <person name="Gargeya S."/>
            <person name="Fitzgerald M."/>
            <person name="Haas B."/>
            <person name="Abouelleil A."/>
            <person name="Alvarado L."/>
            <person name="Arachchi H.M."/>
            <person name="Berlin A."/>
            <person name="Chapman S.B."/>
            <person name="Gearin G."/>
            <person name="Goldberg J."/>
            <person name="Griggs A."/>
            <person name="Gujja S."/>
            <person name="Hansen M."/>
            <person name="Heiman D."/>
            <person name="Howarth C."/>
            <person name="Larimer J."/>
            <person name="Lui A."/>
            <person name="MacDonald P.J.P."/>
            <person name="McCowen C."/>
            <person name="Montmayeur A."/>
            <person name="Murphy C."/>
            <person name="Neiman D."/>
            <person name="Pearson M."/>
            <person name="Priest M."/>
            <person name="Roberts A."/>
            <person name="Saif S."/>
            <person name="Shea T."/>
            <person name="Sisk P."/>
            <person name="Stolte C."/>
            <person name="Sykes S."/>
            <person name="Wortman J."/>
            <person name="Nusbaum C."/>
            <person name="Birren B."/>
        </authorList>
    </citation>
    <scope>NUCLEOTIDE SEQUENCE [LARGE SCALE GENOMIC DNA]</scope>
    <source>
        <strain evidence="2 3">CL07T12C05</strain>
    </source>
</reference>
<keyword evidence="1" id="KW-0472">Membrane</keyword>
<feature type="transmembrane region" description="Helical" evidence="1">
    <location>
        <begin position="98"/>
        <end position="116"/>
    </location>
</feature>
<dbReference type="RefSeq" id="WP_005796005.1">
    <property type="nucleotide sequence ID" value="NZ_JH724215.1"/>
</dbReference>
<proteinExistence type="predicted"/>
<name>A0A0E2AUF9_BACFG</name>
<dbReference type="Pfam" id="PF19529">
    <property type="entry name" value="DUF6057"/>
    <property type="match status" value="2"/>
</dbReference>
<feature type="transmembrane region" description="Helical" evidence="1">
    <location>
        <begin position="7"/>
        <end position="30"/>
    </location>
</feature>
<dbReference type="InterPro" id="IPR045692">
    <property type="entry name" value="DUF6057"/>
</dbReference>
<feature type="transmembrane region" description="Helical" evidence="1">
    <location>
        <begin position="164"/>
        <end position="183"/>
    </location>
</feature>
<feature type="transmembrane region" description="Helical" evidence="1">
    <location>
        <begin position="122"/>
        <end position="143"/>
    </location>
</feature>
<evidence type="ECO:0000256" key="1">
    <source>
        <dbReference type="SAM" id="Phobius"/>
    </source>
</evidence>
<keyword evidence="1" id="KW-1133">Transmembrane helix</keyword>